<dbReference type="EMBL" id="VSSQ01000141">
    <property type="protein sequence ID" value="MPL80774.1"/>
    <property type="molecule type" value="Genomic_DNA"/>
</dbReference>
<evidence type="ECO:0000313" key="1">
    <source>
        <dbReference type="EMBL" id="MPL80774.1"/>
    </source>
</evidence>
<reference evidence="1" key="1">
    <citation type="submission" date="2019-08" db="EMBL/GenBank/DDBJ databases">
        <authorList>
            <person name="Kucharzyk K."/>
            <person name="Murdoch R.W."/>
            <person name="Higgins S."/>
            <person name="Loffler F."/>
        </authorList>
    </citation>
    <scope>NUCLEOTIDE SEQUENCE</scope>
</reference>
<name>A0A644UPC2_9ZZZZ</name>
<gene>
    <name evidence="1" type="ORF">SDC9_26675</name>
</gene>
<proteinExistence type="predicted"/>
<protein>
    <submittedName>
        <fullName evidence="1">Uncharacterized protein</fullName>
    </submittedName>
</protein>
<accession>A0A644UPC2</accession>
<sequence>MIVKKIFAFTILSLTEKIEIIHQTGAGVRLNKMKSYTDFNTFGFEK</sequence>
<comment type="caution">
    <text evidence="1">The sequence shown here is derived from an EMBL/GenBank/DDBJ whole genome shotgun (WGS) entry which is preliminary data.</text>
</comment>
<dbReference type="AlphaFoldDB" id="A0A644UPC2"/>
<organism evidence="1">
    <name type="scientific">bioreactor metagenome</name>
    <dbReference type="NCBI Taxonomy" id="1076179"/>
    <lineage>
        <taxon>unclassified sequences</taxon>
        <taxon>metagenomes</taxon>
        <taxon>ecological metagenomes</taxon>
    </lineage>
</organism>